<sequence>MESNDLRIFQIVAYEGSISKAALRMGYVQSNVTLRIKMLEKELGTTLLLRHNKGVTLTDSGKKLLTYADQIIRLINEAESAFKDICSNNSLKIGATQTISASVVPKWLSRYSEKYPDVILSLKTDTQRSLIEQVISGELDGAFINGPYNQSSVESAFTFTEELAVISSIDNKEIDKLLEKPIIINTNMDCPYRAILEKWVVANKGIPSRIIEFDSLEAIIKCVADGMGISLLPKSVIKDKDRVYTHELTNEFNKLIIHFIKGNDVNIKHPINNFISILYG</sequence>
<dbReference type="Gene3D" id="3.40.190.290">
    <property type="match status" value="1"/>
</dbReference>
<dbReference type="EMBL" id="JAEEGB010000026">
    <property type="protein sequence ID" value="MBI6874591.1"/>
    <property type="molecule type" value="Genomic_DNA"/>
</dbReference>
<keyword evidence="2" id="KW-0805">Transcription regulation</keyword>
<evidence type="ECO:0000259" key="5">
    <source>
        <dbReference type="PROSITE" id="PS50931"/>
    </source>
</evidence>
<gene>
    <name evidence="6" type="ORF">I6U51_18100</name>
</gene>
<dbReference type="PROSITE" id="PS50931">
    <property type="entry name" value="HTH_LYSR"/>
    <property type="match status" value="1"/>
</dbReference>
<comment type="similarity">
    <text evidence="1">Belongs to the LysR transcriptional regulatory family.</text>
</comment>
<dbReference type="Pfam" id="PF00126">
    <property type="entry name" value="HTH_1"/>
    <property type="match status" value="1"/>
</dbReference>
<dbReference type="SUPFAM" id="SSF46785">
    <property type="entry name" value="Winged helix' DNA-binding domain"/>
    <property type="match status" value="1"/>
</dbReference>
<evidence type="ECO:0000313" key="7">
    <source>
        <dbReference type="Proteomes" id="UP000622687"/>
    </source>
</evidence>
<dbReference type="Gene3D" id="1.10.10.10">
    <property type="entry name" value="Winged helix-like DNA-binding domain superfamily/Winged helix DNA-binding domain"/>
    <property type="match status" value="1"/>
</dbReference>
<evidence type="ECO:0000313" key="6">
    <source>
        <dbReference type="EMBL" id="MBI6874591.1"/>
    </source>
</evidence>
<accession>A0A934M868</accession>
<feature type="domain" description="HTH lysR-type" evidence="5">
    <location>
        <begin position="1"/>
        <end position="58"/>
    </location>
</feature>
<dbReference type="Pfam" id="PF03466">
    <property type="entry name" value="LysR_substrate"/>
    <property type="match status" value="1"/>
</dbReference>
<dbReference type="AlphaFoldDB" id="A0A934M868"/>
<name>A0A934M868_9CLOT</name>
<dbReference type="SUPFAM" id="SSF53850">
    <property type="entry name" value="Periplasmic binding protein-like II"/>
    <property type="match status" value="1"/>
</dbReference>
<dbReference type="GO" id="GO:0003700">
    <property type="term" value="F:DNA-binding transcription factor activity"/>
    <property type="evidence" value="ECO:0007669"/>
    <property type="project" value="InterPro"/>
</dbReference>
<keyword evidence="7" id="KW-1185">Reference proteome</keyword>
<proteinExistence type="inferred from homology"/>
<evidence type="ECO:0000256" key="3">
    <source>
        <dbReference type="ARBA" id="ARBA00023125"/>
    </source>
</evidence>
<evidence type="ECO:0000256" key="4">
    <source>
        <dbReference type="ARBA" id="ARBA00023163"/>
    </source>
</evidence>
<protein>
    <submittedName>
        <fullName evidence="6">LysR family transcriptional regulator</fullName>
    </submittedName>
</protein>
<organism evidence="6 7">
    <name type="scientific">Clostridium aciditolerans</name>
    <dbReference type="NCBI Taxonomy" id="339861"/>
    <lineage>
        <taxon>Bacteria</taxon>
        <taxon>Bacillati</taxon>
        <taxon>Bacillota</taxon>
        <taxon>Clostridia</taxon>
        <taxon>Eubacteriales</taxon>
        <taxon>Clostridiaceae</taxon>
        <taxon>Clostridium</taxon>
    </lineage>
</organism>
<dbReference type="InterPro" id="IPR036388">
    <property type="entry name" value="WH-like_DNA-bd_sf"/>
</dbReference>
<evidence type="ECO:0000256" key="1">
    <source>
        <dbReference type="ARBA" id="ARBA00009437"/>
    </source>
</evidence>
<dbReference type="InterPro" id="IPR036390">
    <property type="entry name" value="WH_DNA-bd_sf"/>
</dbReference>
<keyword evidence="4" id="KW-0804">Transcription</keyword>
<dbReference type="FunFam" id="1.10.10.10:FF:000001">
    <property type="entry name" value="LysR family transcriptional regulator"/>
    <property type="match status" value="1"/>
</dbReference>
<dbReference type="Proteomes" id="UP000622687">
    <property type="component" value="Unassembled WGS sequence"/>
</dbReference>
<comment type="caution">
    <text evidence="6">The sequence shown here is derived from an EMBL/GenBank/DDBJ whole genome shotgun (WGS) entry which is preliminary data.</text>
</comment>
<reference evidence="6" key="1">
    <citation type="submission" date="2020-12" db="EMBL/GenBank/DDBJ databases">
        <title>Clostridium thailandense sp. nov., a novel acetogenic bacterium isolated from peat land soil in Thailand.</title>
        <authorList>
            <person name="Chaikitkaew S."/>
            <person name="Birkeland N.K."/>
        </authorList>
    </citation>
    <scope>NUCLEOTIDE SEQUENCE</scope>
    <source>
        <strain evidence="6">DSM 17425</strain>
    </source>
</reference>
<dbReference type="GO" id="GO:0000976">
    <property type="term" value="F:transcription cis-regulatory region binding"/>
    <property type="evidence" value="ECO:0007669"/>
    <property type="project" value="TreeGrafter"/>
</dbReference>
<dbReference type="PANTHER" id="PTHR30126">
    <property type="entry name" value="HTH-TYPE TRANSCRIPTIONAL REGULATOR"/>
    <property type="match status" value="1"/>
</dbReference>
<dbReference type="InterPro" id="IPR005119">
    <property type="entry name" value="LysR_subst-bd"/>
</dbReference>
<dbReference type="PANTHER" id="PTHR30126:SF40">
    <property type="entry name" value="HTH-TYPE TRANSCRIPTIONAL REGULATOR GLTR"/>
    <property type="match status" value="1"/>
</dbReference>
<dbReference type="InterPro" id="IPR000847">
    <property type="entry name" value="LysR_HTH_N"/>
</dbReference>
<evidence type="ECO:0000256" key="2">
    <source>
        <dbReference type="ARBA" id="ARBA00023015"/>
    </source>
</evidence>
<dbReference type="RefSeq" id="WP_211143958.1">
    <property type="nucleotide sequence ID" value="NZ_JAEEGB010000026.1"/>
</dbReference>
<keyword evidence="3" id="KW-0238">DNA-binding</keyword>